<gene>
    <name evidence="1" type="ORF">TrVE_jg456</name>
</gene>
<protein>
    <submittedName>
        <fullName evidence="1">Uncharacterized protein</fullName>
    </submittedName>
</protein>
<organism evidence="1 2">
    <name type="scientific">Triparma verrucosa</name>
    <dbReference type="NCBI Taxonomy" id="1606542"/>
    <lineage>
        <taxon>Eukaryota</taxon>
        <taxon>Sar</taxon>
        <taxon>Stramenopiles</taxon>
        <taxon>Ochrophyta</taxon>
        <taxon>Bolidophyceae</taxon>
        <taxon>Parmales</taxon>
        <taxon>Triparmaceae</taxon>
        <taxon>Triparma</taxon>
    </lineage>
</organism>
<dbReference type="EMBL" id="BRXX01000223">
    <property type="protein sequence ID" value="GMH98691.1"/>
    <property type="molecule type" value="Genomic_DNA"/>
</dbReference>
<proteinExistence type="predicted"/>
<keyword evidence="2" id="KW-1185">Reference proteome</keyword>
<reference evidence="2" key="1">
    <citation type="journal article" date="2023" name="Commun. Biol.">
        <title>Genome analysis of Parmales, the sister group of diatoms, reveals the evolutionary specialization of diatoms from phago-mixotrophs to photoautotrophs.</title>
        <authorList>
            <person name="Ban H."/>
            <person name="Sato S."/>
            <person name="Yoshikawa S."/>
            <person name="Yamada K."/>
            <person name="Nakamura Y."/>
            <person name="Ichinomiya M."/>
            <person name="Sato N."/>
            <person name="Blanc-Mathieu R."/>
            <person name="Endo H."/>
            <person name="Kuwata A."/>
            <person name="Ogata H."/>
        </authorList>
    </citation>
    <scope>NUCLEOTIDE SEQUENCE [LARGE SCALE GENOMIC DNA]</scope>
    <source>
        <strain evidence="2">NIES 3699</strain>
    </source>
</reference>
<accession>A0A9W7BYG2</accession>
<sequence length="78" mass="8024">MSSAGAPADLPEVDPNVCIVNCSAEIDGMKKCIDSLPADGDGEGGGEVALSKCIVHVAAWKDCCERAKYEAIAAAEKK</sequence>
<name>A0A9W7BYG2_9STRA</name>
<dbReference type="AlphaFoldDB" id="A0A9W7BYG2"/>
<evidence type="ECO:0000313" key="1">
    <source>
        <dbReference type="EMBL" id="GMH98691.1"/>
    </source>
</evidence>
<comment type="caution">
    <text evidence="1">The sequence shown here is derived from an EMBL/GenBank/DDBJ whole genome shotgun (WGS) entry which is preliminary data.</text>
</comment>
<dbReference type="Proteomes" id="UP001165160">
    <property type="component" value="Unassembled WGS sequence"/>
</dbReference>
<evidence type="ECO:0000313" key="2">
    <source>
        <dbReference type="Proteomes" id="UP001165160"/>
    </source>
</evidence>